<dbReference type="InterPro" id="IPR032466">
    <property type="entry name" value="Metal_Hydrolase"/>
</dbReference>
<reference evidence="2 3" key="1">
    <citation type="journal article" date="2015" name="Genome Biol. Evol.">
        <title>Phylogenomic analyses indicate that early fungi evolved digesting cell walls of algal ancestors of land plants.</title>
        <authorList>
            <person name="Chang Y."/>
            <person name="Wang S."/>
            <person name="Sekimoto S."/>
            <person name="Aerts A.L."/>
            <person name="Choi C."/>
            <person name="Clum A."/>
            <person name="LaButti K.M."/>
            <person name="Lindquist E.A."/>
            <person name="Yee Ngan C."/>
            <person name="Ohm R.A."/>
            <person name="Salamov A.A."/>
            <person name="Grigoriev I.V."/>
            <person name="Spatafora J.W."/>
            <person name="Berbee M.L."/>
        </authorList>
    </citation>
    <scope>NUCLEOTIDE SEQUENCE [LARGE SCALE GENOMIC DNA]</scope>
    <source>
        <strain evidence="2 3">JEL478</strain>
    </source>
</reference>
<keyword evidence="3" id="KW-1185">Reference proteome</keyword>
<evidence type="ECO:0000259" key="1">
    <source>
        <dbReference type="Pfam" id="PF04909"/>
    </source>
</evidence>
<feature type="domain" description="Amidohydrolase-related" evidence="1">
    <location>
        <begin position="265"/>
        <end position="420"/>
    </location>
</feature>
<dbReference type="Gene3D" id="3.20.20.140">
    <property type="entry name" value="Metal-dependent hydrolases"/>
    <property type="match status" value="1"/>
</dbReference>
<dbReference type="PANTHER" id="PTHR43383">
    <property type="entry name" value="NODULIN 6"/>
    <property type="match status" value="1"/>
</dbReference>
<dbReference type="PANTHER" id="PTHR43383:SF2">
    <property type="entry name" value="AMIDOHYDROLASE 2 FAMILY PROTEIN"/>
    <property type="match status" value="1"/>
</dbReference>
<dbReference type="GO" id="GO:0016787">
    <property type="term" value="F:hydrolase activity"/>
    <property type="evidence" value="ECO:0007669"/>
    <property type="project" value="InterPro"/>
</dbReference>
<evidence type="ECO:0000313" key="2">
    <source>
        <dbReference type="EMBL" id="KXS21424.1"/>
    </source>
</evidence>
<sequence>MPVLNHLRGTSSAHSTLHTPSDAFYSAIAQMPLIDNHTHMIMKGYSDRENLHASFSEAEGDARDDVKRALAYRRAVKDLATYLNVPVTEAAAKCIERAKQDEQAFARDMIKASGVSQLLFDEGLYGDFYPSSWHDFLAKPHKRILRLERVAEDCLRVLALKDVTATTGNLVSTFEQAFMAALEPDASVVGYKSVAAYRSGLEVDPNALTNNAVVGAIPGILASYLGTLSAQIASGKASGKAQPPRVRVAEKKFVDWIVNLGIRNCVKHGLPLQFHTGHGDTDMDLRLGNPLHLQPLAKAYPDLKIVLLHTSYPFCRESGWMAGMFLNVFADFGELQPFASRDALAVALRELLHLAPASKVLYSSDAHLYPETYYFGALYFRDALATVLGESIAQGDLDESEAVEFAELICWRNSARIYQLKEWA</sequence>
<organism evidence="2 3">
    <name type="scientific">Gonapodya prolifera (strain JEL478)</name>
    <name type="common">Monoblepharis prolifera</name>
    <dbReference type="NCBI Taxonomy" id="1344416"/>
    <lineage>
        <taxon>Eukaryota</taxon>
        <taxon>Fungi</taxon>
        <taxon>Fungi incertae sedis</taxon>
        <taxon>Chytridiomycota</taxon>
        <taxon>Chytridiomycota incertae sedis</taxon>
        <taxon>Monoblepharidomycetes</taxon>
        <taxon>Monoblepharidales</taxon>
        <taxon>Gonapodyaceae</taxon>
        <taxon>Gonapodya</taxon>
    </lineage>
</organism>
<dbReference type="STRING" id="1344416.A0A139AXJ2"/>
<accession>A0A139AXJ2</accession>
<dbReference type="OMA" id="FAVRAHC"/>
<dbReference type="EMBL" id="KQ965733">
    <property type="protein sequence ID" value="KXS21424.1"/>
    <property type="molecule type" value="Genomic_DNA"/>
</dbReference>
<protein>
    <recommendedName>
        <fullName evidence="1">Amidohydrolase-related domain-containing protein</fullName>
    </recommendedName>
</protein>
<proteinExistence type="predicted"/>
<dbReference type="AlphaFoldDB" id="A0A139AXJ2"/>
<evidence type="ECO:0000313" key="3">
    <source>
        <dbReference type="Proteomes" id="UP000070544"/>
    </source>
</evidence>
<name>A0A139AXJ2_GONPJ</name>
<dbReference type="InterPro" id="IPR006680">
    <property type="entry name" value="Amidohydro-rel"/>
</dbReference>
<gene>
    <name evidence="2" type="ORF">M427DRAFT_130898</name>
</gene>
<dbReference type="Proteomes" id="UP000070544">
    <property type="component" value="Unassembled WGS sequence"/>
</dbReference>
<dbReference type="OrthoDB" id="2130728at2759"/>
<dbReference type="SUPFAM" id="SSF51556">
    <property type="entry name" value="Metallo-dependent hydrolases"/>
    <property type="match status" value="1"/>
</dbReference>
<dbReference type="Pfam" id="PF04909">
    <property type="entry name" value="Amidohydro_2"/>
    <property type="match status" value="1"/>
</dbReference>